<evidence type="ECO:0000313" key="8">
    <source>
        <dbReference type="Proteomes" id="UP001523369"/>
    </source>
</evidence>
<evidence type="ECO:0000259" key="6">
    <source>
        <dbReference type="Pfam" id="PF00520"/>
    </source>
</evidence>
<keyword evidence="4" id="KW-0472">Membrane</keyword>
<proteinExistence type="predicted"/>
<evidence type="ECO:0000256" key="1">
    <source>
        <dbReference type="ARBA" id="ARBA00004141"/>
    </source>
</evidence>
<dbReference type="InterPro" id="IPR027359">
    <property type="entry name" value="Volt_channel_dom_sf"/>
</dbReference>
<dbReference type="EMBL" id="JAMYJR010000052">
    <property type="protein sequence ID" value="MCO8276972.1"/>
    <property type="molecule type" value="Genomic_DNA"/>
</dbReference>
<evidence type="ECO:0000256" key="4">
    <source>
        <dbReference type="ARBA" id="ARBA00023136"/>
    </source>
</evidence>
<evidence type="ECO:0000313" key="7">
    <source>
        <dbReference type="EMBL" id="MCO8276972.1"/>
    </source>
</evidence>
<evidence type="ECO:0000256" key="2">
    <source>
        <dbReference type="ARBA" id="ARBA00022692"/>
    </source>
</evidence>
<keyword evidence="3" id="KW-1133">Transmembrane helix</keyword>
<keyword evidence="2" id="KW-0812">Transmembrane</keyword>
<dbReference type="InterPro" id="IPR005821">
    <property type="entry name" value="Ion_trans_dom"/>
</dbReference>
<gene>
    <name evidence="7" type="ORF">M1L60_40980</name>
</gene>
<dbReference type="Pfam" id="PF00520">
    <property type="entry name" value="Ion_trans"/>
    <property type="match status" value="1"/>
</dbReference>
<name>A0ABT1E1I2_9ACTN</name>
<dbReference type="SUPFAM" id="SSF81324">
    <property type="entry name" value="Voltage-gated potassium channels"/>
    <property type="match status" value="1"/>
</dbReference>
<reference evidence="7 8" key="1">
    <citation type="submission" date="2022-06" db="EMBL/GenBank/DDBJ databases">
        <title>New Species of the Genus Actinoplanes, ActinopZanes ferrugineus.</title>
        <authorList>
            <person name="Ding P."/>
        </authorList>
    </citation>
    <scope>NUCLEOTIDE SEQUENCE [LARGE SCALE GENOMIC DNA]</scope>
    <source>
        <strain evidence="7 8">TRM88003</strain>
    </source>
</reference>
<dbReference type="RefSeq" id="WP_253242986.1">
    <property type="nucleotide sequence ID" value="NZ_JAMYJR010000052.1"/>
</dbReference>
<comment type="subcellular location">
    <subcellularLocation>
        <location evidence="1">Membrane</location>
        <topology evidence="1">Multi-pass membrane protein</topology>
    </subcellularLocation>
</comment>
<dbReference type="Gene3D" id="1.20.120.350">
    <property type="entry name" value="Voltage-gated potassium channels. Chain C"/>
    <property type="match status" value="1"/>
</dbReference>
<comment type="caution">
    <text evidence="7">The sequence shown here is derived from an EMBL/GenBank/DDBJ whole genome shotgun (WGS) entry which is preliminary data.</text>
</comment>
<evidence type="ECO:0000256" key="3">
    <source>
        <dbReference type="ARBA" id="ARBA00022989"/>
    </source>
</evidence>
<dbReference type="Proteomes" id="UP001523369">
    <property type="component" value="Unassembled WGS sequence"/>
</dbReference>
<accession>A0ABT1E1I2</accession>
<organism evidence="7 8">
    <name type="scientific">Paractinoplanes aksuensis</name>
    <dbReference type="NCBI Taxonomy" id="2939490"/>
    <lineage>
        <taxon>Bacteria</taxon>
        <taxon>Bacillati</taxon>
        <taxon>Actinomycetota</taxon>
        <taxon>Actinomycetes</taxon>
        <taxon>Micromonosporales</taxon>
        <taxon>Micromonosporaceae</taxon>
        <taxon>Paractinoplanes</taxon>
    </lineage>
</organism>
<protein>
    <submittedName>
        <fullName evidence="7">Ion transporter</fullName>
    </submittedName>
</protein>
<sequence length="184" mass="19601">MARTTHRLSFLCGRLVEGSWFHLAGFAVIVVNAVALGLETYDPVVVAAGGWLRAVEHACVAAFAVELLIRFGASPRGFLRDGWNVFDLANLLVGLVLTALQEAHEDERAAVKRPARPGEPSVHEQLAALRTIIGDLERRLPVVPAQPLIRGGGGEGDRDQGRSADDRSAGRGQLADRDGAGVVP</sequence>
<evidence type="ECO:0000256" key="5">
    <source>
        <dbReference type="SAM" id="MobiDB-lite"/>
    </source>
</evidence>
<feature type="region of interest" description="Disordered" evidence="5">
    <location>
        <begin position="144"/>
        <end position="184"/>
    </location>
</feature>
<feature type="domain" description="Ion transport" evidence="6">
    <location>
        <begin position="19"/>
        <end position="106"/>
    </location>
</feature>
<feature type="compositionally biased region" description="Basic and acidic residues" evidence="5">
    <location>
        <begin position="155"/>
        <end position="184"/>
    </location>
</feature>
<keyword evidence="8" id="KW-1185">Reference proteome</keyword>